<dbReference type="GO" id="GO:0016491">
    <property type="term" value="F:oxidoreductase activity"/>
    <property type="evidence" value="ECO:0007669"/>
    <property type="project" value="InterPro"/>
</dbReference>
<dbReference type="eggNOG" id="COG0535">
    <property type="taxonomic scope" value="Bacteria"/>
</dbReference>
<keyword evidence="5" id="KW-0411">Iron-sulfur</keyword>
<dbReference type="SUPFAM" id="SSF102114">
    <property type="entry name" value="Radical SAM enzymes"/>
    <property type="match status" value="1"/>
</dbReference>
<dbReference type="OrthoDB" id="9772409at2"/>
<dbReference type="GO" id="GO:0046872">
    <property type="term" value="F:metal ion binding"/>
    <property type="evidence" value="ECO:0007669"/>
    <property type="project" value="UniProtKB-KW"/>
</dbReference>
<comment type="cofactor">
    <cofactor evidence="1">
        <name>[4Fe-4S] cluster</name>
        <dbReference type="ChEBI" id="CHEBI:49883"/>
    </cofactor>
</comment>
<sequence>MPHRPTTPPPVFLRDLADLPEGARLRLYGAGGRGDEVLASLRLGRPDVTVLEFLDTFKSGERQGLPVRTLARYVQERPQAEDALILIVSAFYPSILESLEGAGIVSGVHVLLKDVDPPFVACLPEDRVVPALAGGTHPLRRPPRDTRAGDGRCWRCADFSSVYFRPTGLGFCCWLPDLARIGNDPPAAVARLAGLRGHFEQATDANRHPYCAACPSLHPATAATAAPRPGRIETLHLDISMTCNLECAYCIVKNSVQSLDYDFPAVLSHILEEGLLADDFRFSWGGLGEPTLNPHFEPVTDALIARGGTGLVYSNCVKYSKSIEKHLAARLQVVCSLDAGRPATYAALRGRDRFAQVWDNVTRYVAAAGPQLFTAKYILLAENCGNDELAGFVAACTRAGVQNVLIAKDFYSQETGDAVVRGMGTLYRLCREAGLVSAFLDTAVSPEQKRRALAFADNHPATPSA</sequence>
<dbReference type="PANTHER" id="PTHR43273">
    <property type="entry name" value="ANAEROBIC SULFATASE-MATURATING ENZYME HOMOLOG ASLB-RELATED"/>
    <property type="match status" value="1"/>
</dbReference>
<dbReference type="AlphaFoldDB" id="I2Q7M9"/>
<evidence type="ECO:0000256" key="1">
    <source>
        <dbReference type="ARBA" id="ARBA00001966"/>
    </source>
</evidence>
<evidence type="ECO:0000256" key="4">
    <source>
        <dbReference type="ARBA" id="ARBA00023004"/>
    </source>
</evidence>
<protein>
    <submittedName>
        <fullName evidence="7">Arylsulfatase regulator (Fe-S oxidoreductase)</fullName>
    </submittedName>
</protein>
<gene>
    <name evidence="7" type="ORF">DesU5LDRAFT_0063</name>
</gene>
<dbReference type="InterPro" id="IPR023867">
    <property type="entry name" value="Sulphatase_maturase_rSAM"/>
</dbReference>
<dbReference type="InterPro" id="IPR058240">
    <property type="entry name" value="rSAM_sf"/>
</dbReference>
<dbReference type="STRING" id="596152.DesU5LDRAFT_0063"/>
<evidence type="ECO:0000256" key="2">
    <source>
        <dbReference type="ARBA" id="ARBA00022691"/>
    </source>
</evidence>
<dbReference type="InterPro" id="IPR013785">
    <property type="entry name" value="Aldolase_TIM"/>
</dbReference>
<accession>I2Q7M9</accession>
<keyword evidence="2" id="KW-0949">S-adenosyl-L-methionine</keyword>
<name>I2Q7M9_9BACT</name>
<evidence type="ECO:0000256" key="6">
    <source>
        <dbReference type="ARBA" id="ARBA00023601"/>
    </source>
</evidence>
<dbReference type="InterPro" id="IPR007197">
    <property type="entry name" value="rSAM"/>
</dbReference>
<dbReference type="HOGENOM" id="CLU_587583_0_0_7"/>
<organism evidence="7">
    <name type="scientific">Desulfovibrio sp. U5L</name>
    <dbReference type="NCBI Taxonomy" id="596152"/>
    <lineage>
        <taxon>Bacteria</taxon>
        <taxon>Pseudomonadati</taxon>
        <taxon>Thermodesulfobacteriota</taxon>
        <taxon>Desulfovibrionia</taxon>
        <taxon>Desulfovibrionales</taxon>
        <taxon>Desulfovibrionaceae</taxon>
        <taxon>Desulfovibrio</taxon>
    </lineage>
</organism>
<evidence type="ECO:0000256" key="3">
    <source>
        <dbReference type="ARBA" id="ARBA00022723"/>
    </source>
</evidence>
<keyword evidence="4" id="KW-0408">Iron</keyword>
<dbReference type="EMBL" id="JH600067">
    <property type="protein sequence ID" value="EIG55785.1"/>
    <property type="molecule type" value="Genomic_DNA"/>
</dbReference>
<dbReference type="SFLD" id="SFLDS00029">
    <property type="entry name" value="Radical_SAM"/>
    <property type="match status" value="1"/>
</dbReference>
<dbReference type="Gene3D" id="3.20.20.70">
    <property type="entry name" value="Aldolase class I"/>
    <property type="match status" value="1"/>
</dbReference>
<keyword evidence="3" id="KW-0479">Metal-binding</keyword>
<dbReference type="GO" id="GO:0051536">
    <property type="term" value="F:iron-sulfur cluster binding"/>
    <property type="evidence" value="ECO:0007669"/>
    <property type="project" value="UniProtKB-KW"/>
</dbReference>
<evidence type="ECO:0000313" key="7">
    <source>
        <dbReference type="EMBL" id="EIG55785.1"/>
    </source>
</evidence>
<dbReference type="CDD" id="cd01335">
    <property type="entry name" value="Radical_SAM"/>
    <property type="match status" value="1"/>
</dbReference>
<comment type="similarity">
    <text evidence="6">Belongs to the radical SAM superfamily. Anaerobic sulfatase-maturating enzyme family.</text>
</comment>
<evidence type="ECO:0000256" key="5">
    <source>
        <dbReference type="ARBA" id="ARBA00023014"/>
    </source>
</evidence>
<dbReference type="PANTHER" id="PTHR43273:SF3">
    <property type="entry name" value="ANAEROBIC SULFATASE-MATURATING ENZYME HOMOLOG ASLB-RELATED"/>
    <property type="match status" value="1"/>
</dbReference>
<reference evidence="7" key="1">
    <citation type="submission" date="2011-11" db="EMBL/GenBank/DDBJ databases">
        <title>Improved High-Quality Draft sequence of Desulfovibrio sp. U5L.</title>
        <authorList>
            <consortium name="US DOE Joint Genome Institute"/>
            <person name="Lucas S."/>
            <person name="Han J."/>
            <person name="Lapidus A."/>
            <person name="Cheng J.-F."/>
            <person name="Goodwin L."/>
            <person name="Pitluck S."/>
            <person name="Peters L."/>
            <person name="Ovchinnikova G."/>
            <person name="Held B."/>
            <person name="Detter J.C."/>
            <person name="Han C."/>
            <person name="Tapia R."/>
            <person name="Land M."/>
            <person name="Hauser L."/>
            <person name="Kyrpides N."/>
            <person name="Ivanova N."/>
            <person name="Pagani I."/>
            <person name="Gabster J."/>
            <person name="Walker C."/>
            <person name="Stolyar S."/>
            <person name="Stahl D."/>
            <person name="Arkin A."/>
            <person name="Dehal P."/>
            <person name="Hazen T."/>
            <person name="Woyke T."/>
        </authorList>
    </citation>
    <scope>NUCLEOTIDE SEQUENCE [LARGE SCALE GENOMIC DNA]</scope>
    <source>
        <strain evidence="7">U5L</strain>
    </source>
</reference>
<proteinExistence type="inferred from homology"/>